<evidence type="ECO:0000313" key="4">
    <source>
        <dbReference type="EMBL" id="OGM46220.1"/>
    </source>
</evidence>
<dbReference type="Gene3D" id="3.40.525.10">
    <property type="entry name" value="CRAL-TRIO lipid binding domain"/>
    <property type="match status" value="1"/>
</dbReference>
<dbReference type="Pfam" id="PF17784">
    <property type="entry name" value="Sulfotransfer_4"/>
    <property type="match status" value="1"/>
</dbReference>
<dbReference type="PANTHER" id="PTHR46590">
    <property type="entry name" value="PHOSPHATIDYLINOSITOL TRANSFER PROTEIN CSR1-RELATED"/>
    <property type="match status" value="1"/>
</dbReference>
<dbReference type="EMBL" id="LYCR01000034">
    <property type="protein sequence ID" value="OGM46220.1"/>
    <property type="molecule type" value="Genomic_DNA"/>
</dbReference>
<dbReference type="Proteomes" id="UP000179179">
    <property type="component" value="Unassembled WGS sequence"/>
</dbReference>
<dbReference type="InterPro" id="IPR036865">
    <property type="entry name" value="CRAL-TRIO_dom_sf"/>
</dbReference>
<evidence type="ECO:0000259" key="3">
    <source>
        <dbReference type="PROSITE" id="PS50191"/>
    </source>
</evidence>
<dbReference type="Pfam" id="PF03765">
    <property type="entry name" value="CRAL_TRIO_N"/>
    <property type="match status" value="1"/>
</dbReference>
<dbReference type="InterPro" id="IPR001251">
    <property type="entry name" value="CRAL-TRIO_dom"/>
</dbReference>
<dbReference type="SMART" id="SM00516">
    <property type="entry name" value="SEC14"/>
    <property type="match status" value="1"/>
</dbReference>
<feature type="domain" description="CRAL-TRIO" evidence="3">
    <location>
        <begin position="457"/>
        <end position="602"/>
    </location>
</feature>
<evidence type="ECO:0000256" key="1">
    <source>
        <dbReference type="SAM" id="MobiDB-lite"/>
    </source>
</evidence>
<dbReference type="InterPro" id="IPR027417">
    <property type="entry name" value="P-loop_NTPase"/>
</dbReference>
<dbReference type="PANTHER" id="PTHR46590:SF2">
    <property type="entry name" value="CRAL_TRIO DOMAIN PROTEIN (AFU_ORTHOLOGUE AFUA_4G13930)-RELATED"/>
    <property type="match status" value="1"/>
</dbReference>
<keyword evidence="2" id="KW-0472">Membrane</keyword>
<organism evidence="4 5">
    <name type="scientific">Aspergillus bombycis</name>
    <dbReference type="NCBI Taxonomy" id="109264"/>
    <lineage>
        <taxon>Eukaryota</taxon>
        <taxon>Fungi</taxon>
        <taxon>Dikarya</taxon>
        <taxon>Ascomycota</taxon>
        <taxon>Pezizomycotina</taxon>
        <taxon>Eurotiomycetes</taxon>
        <taxon>Eurotiomycetidae</taxon>
        <taxon>Eurotiales</taxon>
        <taxon>Aspergillaceae</taxon>
        <taxon>Aspergillus</taxon>
    </lineage>
</organism>
<dbReference type="SUPFAM" id="SSF46938">
    <property type="entry name" value="CRAL/TRIO N-terminal domain"/>
    <property type="match status" value="1"/>
</dbReference>
<protein>
    <recommendedName>
        <fullName evidence="3">CRAL-TRIO domain-containing protein</fullName>
    </recommendedName>
</protein>
<name>A0A1F8A3C2_9EURO</name>
<dbReference type="STRING" id="109264.A0A1F8A3C2"/>
<feature type="transmembrane region" description="Helical" evidence="2">
    <location>
        <begin position="249"/>
        <end position="271"/>
    </location>
</feature>
<dbReference type="SUPFAM" id="SSF52087">
    <property type="entry name" value="CRAL/TRIO domain"/>
    <property type="match status" value="1"/>
</dbReference>
<reference evidence="4 5" key="1">
    <citation type="journal article" date="2016" name="Genome Biol. Evol.">
        <title>Draft genome sequence of an aflatoxigenic Aspergillus species, A. bombycis.</title>
        <authorList>
            <person name="Moore G.G."/>
            <person name="Mack B.M."/>
            <person name="Beltz S.B."/>
            <person name="Gilbert M.K."/>
        </authorList>
    </citation>
    <scope>NUCLEOTIDE SEQUENCE [LARGE SCALE GENOMIC DNA]</scope>
    <source>
        <strain evidence="5">NRRL 26010</strain>
    </source>
</reference>
<dbReference type="InterPro" id="IPR052432">
    <property type="entry name" value="PITP/CRAL-TRIO"/>
</dbReference>
<comment type="caution">
    <text evidence="4">The sequence shown here is derived from an EMBL/GenBank/DDBJ whole genome shotgun (WGS) entry which is preliminary data.</text>
</comment>
<proteinExistence type="predicted"/>
<dbReference type="SMART" id="SM01100">
    <property type="entry name" value="CRAL_TRIO_N"/>
    <property type="match status" value="1"/>
</dbReference>
<evidence type="ECO:0000256" key="2">
    <source>
        <dbReference type="SAM" id="Phobius"/>
    </source>
</evidence>
<dbReference type="PROSITE" id="PS50191">
    <property type="entry name" value="CRAL_TRIO"/>
    <property type="match status" value="1"/>
</dbReference>
<feature type="region of interest" description="Disordered" evidence="1">
    <location>
        <begin position="305"/>
        <end position="331"/>
    </location>
</feature>
<keyword evidence="2" id="KW-1133">Transmembrane helix</keyword>
<dbReference type="RefSeq" id="XP_022389937.1">
    <property type="nucleotide sequence ID" value="XM_022532077.1"/>
</dbReference>
<feature type="compositionally biased region" description="Low complexity" evidence="1">
    <location>
        <begin position="320"/>
        <end position="331"/>
    </location>
</feature>
<dbReference type="InterPro" id="IPR040632">
    <property type="entry name" value="Sulfotransfer_4"/>
</dbReference>
<dbReference type="InterPro" id="IPR036273">
    <property type="entry name" value="CRAL/TRIO_N_dom_sf"/>
</dbReference>
<dbReference type="OrthoDB" id="43460at2759"/>
<keyword evidence="2" id="KW-0812">Transmembrane</keyword>
<accession>A0A1F8A3C2</accession>
<dbReference type="CDD" id="cd00170">
    <property type="entry name" value="SEC14"/>
    <property type="match status" value="1"/>
</dbReference>
<dbReference type="GeneID" id="34448338"/>
<dbReference type="SUPFAM" id="SSF52540">
    <property type="entry name" value="P-loop containing nucleoside triphosphate hydrolases"/>
    <property type="match status" value="1"/>
</dbReference>
<dbReference type="Pfam" id="PF00650">
    <property type="entry name" value="CRAL_TRIO"/>
    <property type="match status" value="1"/>
</dbReference>
<evidence type="ECO:0000313" key="5">
    <source>
        <dbReference type="Proteomes" id="UP000179179"/>
    </source>
</evidence>
<dbReference type="Gene3D" id="3.40.50.300">
    <property type="entry name" value="P-loop containing nucleotide triphosphate hydrolases"/>
    <property type="match status" value="1"/>
</dbReference>
<dbReference type="AlphaFoldDB" id="A0A1F8A3C2"/>
<keyword evidence="5" id="KW-1185">Reference proteome</keyword>
<dbReference type="InterPro" id="IPR011074">
    <property type="entry name" value="CRAL/TRIO_N_dom"/>
</dbReference>
<gene>
    <name evidence="4" type="ORF">ABOM_004948</name>
</gene>
<sequence>MQATFPTNIDRRKCRRVVPMKVLVLGLSRTGTDSIKKALLKLGYSDVYHGYTAATENPRDCEMWLDAMAAKWDGIGKPFGRTEWDQLLGHCQAVTDIPAAVFARELIEAYPEAKVILTNRNAEEWHRSVQATLFKNVFHPWSSVVDTLAILTRSPNRFTRKMFIRAFTDYFQGDFQLHGVSVYETHYKMVRKMVPRENLLEYQVRDGWEPLCKFLSKDVPEGVPFPNGNDSFETTNRIWALVNSECQRLLGLLFHILAAMALLYAFGTGYVGNLSSDQEAKLRQIWSIILALNDLPQPEFHDVSLETQEKQPRPVHRRSSSLSKTVSNTSNSNLPKDLDQILLRLGINSSELKSIRDCLNRASVNEIRRSLLSTAKQDHPDGLLLRFIRARKWDVSKAFAMMLEALVWRVKEQHVNEMVVSNSELRALTEAQDKSHPEKAKAGSAFLAQMRMGKCYVHGTDRAGRPIGIVKARLHNPKAQSEEVIKRYILHVIESARLVLVPPVESVNIIFDMTGFSLSNMEYAPVKFLIDCFQANYPESLGVMLIHNAPWIFSGIWRIIKGWMDPVIVSKVDFTYTAADLERHIAPEHLVKELGGKDQYEYQFIEPVEGENERMADTVARDALLSEREQIGEDLLKATAEWIEVADEGDSVKIAAAKERRNAIIEQMRLNYWKLDPYVRGRGHLDRAGVIGEGGKVSFYPTAESEVEVTETKAVAVKYIASSQVKVVNTPI</sequence>